<feature type="transmembrane region" description="Helical" evidence="2">
    <location>
        <begin position="68"/>
        <end position="88"/>
    </location>
</feature>
<evidence type="ECO:0000256" key="1">
    <source>
        <dbReference type="SAM" id="MobiDB-lite"/>
    </source>
</evidence>
<accession>A0A382PJL7</accession>
<feature type="region of interest" description="Disordered" evidence="1">
    <location>
        <begin position="114"/>
        <end position="137"/>
    </location>
</feature>
<evidence type="ECO:0000256" key="2">
    <source>
        <dbReference type="SAM" id="Phobius"/>
    </source>
</evidence>
<keyword evidence="2" id="KW-0812">Transmembrane</keyword>
<keyword evidence="2" id="KW-0472">Membrane</keyword>
<reference evidence="3" key="1">
    <citation type="submission" date="2018-05" db="EMBL/GenBank/DDBJ databases">
        <authorList>
            <person name="Lanie J.A."/>
            <person name="Ng W.-L."/>
            <person name="Kazmierczak K.M."/>
            <person name="Andrzejewski T.M."/>
            <person name="Davidsen T.M."/>
            <person name="Wayne K.J."/>
            <person name="Tettelin H."/>
            <person name="Glass J.I."/>
            <person name="Rusch D."/>
            <person name="Podicherti R."/>
            <person name="Tsui H.-C.T."/>
            <person name="Winkler M.E."/>
        </authorList>
    </citation>
    <scope>NUCLEOTIDE SEQUENCE</scope>
</reference>
<gene>
    <name evidence="3" type="ORF">METZ01_LOCUS326290</name>
</gene>
<feature type="transmembrane region" description="Helical" evidence="2">
    <location>
        <begin position="42"/>
        <end position="62"/>
    </location>
</feature>
<evidence type="ECO:0000313" key="3">
    <source>
        <dbReference type="EMBL" id="SVC73436.1"/>
    </source>
</evidence>
<keyword evidence="2" id="KW-1133">Transmembrane helix</keyword>
<name>A0A382PJL7_9ZZZZ</name>
<organism evidence="3">
    <name type="scientific">marine metagenome</name>
    <dbReference type="NCBI Taxonomy" id="408172"/>
    <lineage>
        <taxon>unclassified sequences</taxon>
        <taxon>metagenomes</taxon>
        <taxon>ecological metagenomes</taxon>
    </lineage>
</organism>
<proteinExistence type="predicted"/>
<dbReference type="AlphaFoldDB" id="A0A382PJL7"/>
<protein>
    <submittedName>
        <fullName evidence="3">Uncharacterized protein</fullName>
    </submittedName>
</protein>
<feature type="compositionally biased region" description="Basic and acidic residues" evidence="1">
    <location>
        <begin position="126"/>
        <end position="137"/>
    </location>
</feature>
<dbReference type="EMBL" id="UINC01107795">
    <property type="protein sequence ID" value="SVC73436.1"/>
    <property type="molecule type" value="Genomic_DNA"/>
</dbReference>
<sequence>MDYAVSTFDHRSSQGSKMKVTRHICNDCGGRMFIPLEEKTSGVIHGGFLTGAAVLICIYYGIKREMEPVIYGGILGLGAAAFSLWLYLNYRKWMKWAEEQGYSVDEMHADLKKAHEEKMRSRKTRSNTDSRIDSEGS</sequence>